<comment type="caution">
    <text evidence="13">The sequence shown here is derived from an EMBL/GenBank/DDBJ whole genome shotgun (WGS) entry which is preliminary data.</text>
</comment>
<proteinExistence type="inferred from homology"/>
<evidence type="ECO:0000256" key="10">
    <source>
        <dbReference type="RuleBase" id="RU367136"/>
    </source>
</evidence>
<dbReference type="PANTHER" id="PTHR45918">
    <property type="entry name" value="ALPHA-1,3/1,6-MANNOSYLTRANSFERASE ALG2"/>
    <property type="match status" value="1"/>
</dbReference>
<evidence type="ECO:0000256" key="3">
    <source>
        <dbReference type="ARBA" id="ARBA00022679"/>
    </source>
</evidence>
<dbReference type="EC" id="2.4.1.132" evidence="10"/>
<evidence type="ECO:0000259" key="11">
    <source>
        <dbReference type="Pfam" id="PF00534"/>
    </source>
</evidence>
<reference evidence="13 14" key="1">
    <citation type="submission" date="2024-08" db="EMBL/GenBank/DDBJ databases">
        <authorList>
            <person name="Cucini C."/>
            <person name="Frati F."/>
        </authorList>
    </citation>
    <scope>NUCLEOTIDE SEQUENCE [LARGE SCALE GENOMIC DNA]</scope>
</reference>
<evidence type="ECO:0000256" key="2">
    <source>
        <dbReference type="ARBA" id="ARBA00022676"/>
    </source>
</evidence>
<evidence type="ECO:0000256" key="9">
    <source>
        <dbReference type="ARBA" id="ARBA00045104"/>
    </source>
</evidence>
<evidence type="ECO:0000256" key="6">
    <source>
        <dbReference type="ARBA" id="ARBA00022989"/>
    </source>
</evidence>
<evidence type="ECO:0000256" key="7">
    <source>
        <dbReference type="ARBA" id="ARBA00023136"/>
    </source>
</evidence>
<evidence type="ECO:0000256" key="1">
    <source>
        <dbReference type="ARBA" id="ARBA00004922"/>
    </source>
</evidence>
<dbReference type="PANTHER" id="PTHR45918:SF1">
    <property type="entry name" value="ALPHA-1,3_1,6-MANNOSYLTRANSFERASE ALG2"/>
    <property type="match status" value="1"/>
</dbReference>
<evidence type="ECO:0000256" key="5">
    <source>
        <dbReference type="ARBA" id="ARBA00022824"/>
    </source>
</evidence>
<comment type="catalytic activity">
    <reaction evidence="9 10">
        <text>an alpha-D-Man-(1-&gt;3)-beta-D-Man-(1-&gt;4)-beta-D-GlcNAc-(1-&gt;4)-alpha-D-GlcNAc-diphospho-di-trans,poly-cis-dolichol + GDP-alpha-D-mannose = an alpha-D-Man-(1-&gt;3)-[alpha-D-Man-(1-&gt;6)]-beta-D-Man-(1-&gt;4)-beta-D-GlcNAc-(1-&gt;4)-alpha-D-GlcNAc-diphospho-di-trans,poly-cis-dolichol + GDP + H(+)</text>
        <dbReference type="Rhea" id="RHEA:29519"/>
        <dbReference type="Rhea" id="RHEA-COMP:19513"/>
        <dbReference type="Rhea" id="RHEA-COMP:19515"/>
        <dbReference type="ChEBI" id="CHEBI:15378"/>
        <dbReference type="ChEBI" id="CHEBI:57527"/>
        <dbReference type="ChEBI" id="CHEBI:58189"/>
        <dbReference type="ChEBI" id="CHEBI:132510"/>
        <dbReference type="ChEBI" id="CHEBI:132511"/>
        <dbReference type="EC" id="2.4.1.257"/>
    </reaction>
    <physiologicalReaction direction="left-to-right" evidence="9 10">
        <dbReference type="Rhea" id="RHEA:29520"/>
    </physiologicalReaction>
</comment>
<organism evidence="13 14">
    <name type="scientific">Orchesella dallaii</name>
    <dbReference type="NCBI Taxonomy" id="48710"/>
    <lineage>
        <taxon>Eukaryota</taxon>
        <taxon>Metazoa</taxon>
        <taxon>Ecdysozoa</taxon>
        <taxon>Arthropoda</taxon>
        <taxon>Hexapoda</taxon>
        <taxon>Collembola</taxon>
        <taxon>Entomobryomorpha</taxon>
        <taxon>Entomobryoidea</taxon>
        <taxon>Orchesellidae</taxon>
        <taxon>Orchesellinae</taxon>
        <taxon>Orchesella</taxon>
    </lineage>
</organism>
<evidence type="ECO:0000313" key="13">
    <source>
        <dbReference type="EMBL" id="CAL8121514.1"/>
    </source>
</evidence>
<protein>
    <recommendedName>
        <fullName evidence="10">Alpha-1,3/1,6-mannosyltransferase ALG2</fullName>
        <ecNumber evidence="10">2.4.1.132</ecNumber>
        <ecNumber evidence="10">2.4.1.257</ecNumber>
    </recommendedName>
    <alternativeName>
        <fullName evidence="10">GDP-Man:Man(1)GlcNAc(2)-PP-Dol alpha-1,3-mannosyltransferase</fullName>
    </alternativeName>
</protein>
<dbReference type="Pfam" id="PF00534">
    <property type="entry name" value="Glycos_transf_1"/>
    <property type="match status" value="1"/>
</dbReference>
<keyword evidence="2 10" id="KW-0328">Glycosyltransferase</keyword>
<comment type="catalytic activity">
    <reaction evidence="8 10">
        <text>a beta-D-Man-(1-&gt;4)-beta-D-GlcNAc-(1-&gt;4)-alpha-D-GlcNAc-diphospho-di-trans,poly-cis-dolichol + GDP-alpha-D-mannose = an alpha-D-Man-(1-&gt;3)-beta-D-Man-(1-&gt;4)-beta-D-GlcNAc-(1-&gt;4)-alpha-D-GlcNAc-diphospho-di-trans,poly-cis-dolichol + GDP + H(+)</text>
        <dbReference type="Rhea" id="RHEA:29515"/>
        <dbReference type="Rhea" id="RHEA-COMP:19511"/>
        <dbReference type="Rhea" id="RHEA-COMP:19513"/>
        <dbReference type="ChEBI" id="CHEBI:15378"/>
        <dbReference type="ChEBI" id="CHEBI:57527"/>
        <dbReference type="ChEBI" id="CHEBI:58189"/>
        <dbReference type="ChEBI" id="CHEBI:58472"/>
        <dbReference type="ChEBI" id="CHEBI:132510"/>
        <dbReference type="EC" id="2.4.1.132"/>
    </reaction>
    <physiologicalReaction direction="left-to-right" evidence="8 10">
        <dbReference type="Rhea" id="RHEA:29516"/>
    </physiologicalReaction>
</comment>
<keyword evidence="4 10" id="KW-0812">Transmembrane</keyword>
<accession>A0ABP1R8K9</accession>
<dbReference type="Proteomes" id="UP001642540">
    <property type="component" value="Unassembled WGS sequence"/>
</dbReference>
<evidence type="ECO:0000256" key="4">
    <source>
        <dbReference type="ARBA" id="ARBA00022692"/>
    </source>
</evidence>
<sequence length="444" mass="49382">MSENSGSGEVTSSKGRVAFIHPDLGLGGAERLIVDAAVGLQKRGYEVTIYTGYHNPSHAFPETVDGTLKVVPVCQWIPRTFLGRFVALCSYIKMIMIALYISFLALLTSPSKRPQVIVCDQVSACIPALKLTPFIFSPKIMFYCHFPDLLQTSRATLLKKIYRAPLDFVEEFTTGLSDKIVVNSLFTKSVFQETFTRLHNQKIIPDVLYPSINTKLFDEAMKSKEALKEINEMKLKKYTFLSVNRFERKKNLGLAIRTLRKLRTCVDSDQMKQVQLVLAGGYDSRLEDSVKYLEELKGIAAEEGVVDQVTFVLSPKDDIKVHLISKCHALLYTPSNEHFGIVPLEAMYMGKPVLAVDSGGPRETVVHEITGFLCPSNEIHFAAGMATLITEPGIKESMGVAGKARFMQKFSFEAFSKMWDDGVQKLVKEGEGTSTGKGGRSHVD</sequence>
<comment type="subcellular location">
    <subcellularLocation>
        <location evidence="10">Endoplasmic reticulum membrane</location>
        <topology evidence="10">Single-pass membrane protein</topology>
    </subcellularLocation>
</comment>
<comment type="similarity">
    <text evidence="10">Belongs to the glycosyltransferase group 1 family.</text>
</comment>
<gene>
    <name evidence="13" type="ORF">ODALV1_LOCUS19422</name>
</gene>
<dbReference type="Gene3D" id="3.40.50.2000">
    <property type="entry name" value="Glycogen Phosphorylase B"/>
    <property type="match status" value="2"/>
</dbReference>
<evidence type="ECO:0000259" key="12">
    <source>
        <dbReference type="Pfam" id="PF13439"/>
    </source>
</evidence>
<keyword evidence="6 10" id="KW-1133">Transmembrane helix</keyword>
<feature type="domain" description="Glycosyltransferase subfamily 4-like N-terminal" evidence="12">
    <location>
        <begin position="27"/>
        <end position="196"/>
    </location>
</feature>
<keyword evidence="7 10" id="KW-0472">Membrane</keyword>
<dbReference type="CDD" id="cd03805">
    <property type="entry name" value="GT4_ALG2-like"/>
    <property type="match status" value="1"/>
</dbReference>
<feature type="transmembrane region" description="Helical" evidence="10">
    <location>
        <begin position="85"/>
        <end position="107"/>
    </location>
</feature>
<dbReference type="EMBL" id="CAXLJM020000065">
    <property type="protein sequence ID" value="CAL8121514.1"/>
    <property type="molecule type" value="Genomic_DNA"/>
</dbReference>
<keyword evidence="14" id="KW-1185">Reference proteome</keyword>
<feature type="domain" description="Glycosyl transferase family 1" evidence="11">
    <location>
        <begin position="224"/>
        <end position="403"/>
    </location>
</feature>
<evidence type="ECO:0000256" key="8">
    <source>
        <dbReference type="ARBA" id="ARBA00045103"/>
    </source>
</evidence>
<dbReference type="EC" id="2.4.1.257" evidence="10"/>
<dbReference type="InterPro" id="IPR028098">
    <property type="entry name" value="Glyco_trans_4-like_N"/>
</dbReference>
<name>A0ABP1R8K9_9HEXA</name>
<comment type="pathway">
    <text evidence="1 10">Protein modification; protein glycosylation.</text>
</comment>
<comment type="function">
    <text evidence="10">Mannosylates Man(2)GlcNAc(2)-dolichol diphosphate and Man(1)GlcNAc(2)-dolichol diphosphate to form Man(3)GlcNAc(2)-dolichol diphosphate.</text>
</comment>
<dbReference type="InterPro" id="IPR027054">
    <property type="entry name" value="ALG2"/>
</dbReference>
<keyword evidence="5" id="KW-0256">Endoplasmic reticulum</keyword>
<dbReference type="InterPro" id="IPR001296">
    <property type="entry name" value="Glyco_trans_1"/>
</dbReference>
<evidence type="ECO:0000313" key="14">
    <source>
        <dbReference type="Proteomes" id="UP001642540"/>
    </source>
</evidence>
<dbReference type="SUPFAM" id="SSF53756">
    <property type="entry name" value="UDP-Glycosyltransferase/glycogen phosphorylase"/>
    <property type="match status" value="1"/>
</dbReference>
<dbReference type="Pfam" id="PF13439">
    <property type="entry name" value="Glyco_transf_4"/>
    <property type="match status" value="1"/>
</dbReference>
<keyword evidence="3 10" id="KW-0808">Transferase</keyword>